<dbReference type="Proteomes" id="UP000075230">
    <property type="component" value="Unassembled WGS sequence"/>
</dbReference>
<name>A0A146FM39_ASPKA</name>
<reference evidence="1 2" key="1">
    <citation type="journal article" date="2016" name="DNA Res.">
        <title>Genome sequence of Aspergillus luchuensis NBRC 4314.</title>
        <authorList>
            <person name="Yamada O."/>
            <person name="Machida M."/>
            <person name="Hosoyama A."/>
            <person name="Goto M."/>
            <person name="Takahashi T."/>
            <person name="Futagami T."/>
            <person name="Yamagata Y."/>
            <person name="Takeuchi M."/>
            <person name="Kobayashi T."/>
            <person name="Koike H."/>
            <person name="Abe K."/>
            <person name="Asai K."/>
            <person name="Arita M."/>
            <person name="Fujita N."/>
            <person name="Fukuda K."/>
            <person name="Higa K."/>
            <person name="Horikawa H."/>
            <person name="Ishikawa T."/>
            <person name="Jinno K."/>
            <person name="Kato Y."/>
            <person name="Kirimura K."/>
            <person name="Mizutani O."/>
            <person name="Nakasone K."/>
            <person name="Sano M."/>
            <person name="Shiraishi Y."/>
            <person name="Tsukahara M."/>
            <person name="Gomi K."/>
        </authorList>
    </citation>
    <scope>NUCLEOTIDE SEQUENCE [LARGE SCALE GENOMIC DNA]</scope>
    <source>
        <strain evidence="1 2">RIB 2604</strain>
    </source>
</reference>
<protein>
    <submittedName>
        <fullName evidence="1">LysM domain-containing protein</fullName>
    </submittedName>
</protein>
<sequence>MAAVMTMARNKANKQQTEGSYLNCYDGPQPLDSPLDSVHIPRALNKGKIGRECAIKEYAAPRYGPPHPNCSSRTAHAFPTSHCRQSGGVQSRWLIRAIHCQTPFTQWARSTDGHPRECNLYYARNRVQRYQQGGYGRVLEEPASAEPMTPTSPLFDNRCRGWIEL</sequence>
<evidence type="ECO:0000313" key="1">
    <source>
        <dbReference type="EMBL" id="GAT26960.1"/>
    </source>
</evidence>
<dbReference type="AlphaFoldDB" id="A0A146FM39"/>
<gene>
    <name evidence="1" type="ORF">RIB2604_02106430</name>
</gene>
<evidence type="ECO:0000313" key="2">
    <source>
        <dbReference type="Proteomes" id="UP000075230"/>
    </source>
</evidence>
<dbReference type="EMBL" id="BCWF01000021">
    <property type="protein sequence ID" value="GAT26960.1"/>
    <property type="molecule type" value="Genomic_DNA"/>
</dbReference>
<organism evidence="1 2">
    <name type="scientific">Aspergillus kawachii</name>
    <name type="common">White koji mold</name>
    <name type="synonym">Aspergillus awamori var. kawachi</name>
    <dbReference type="NCBI Taxonomy" id="1069201"/>
    <lineage>
        <taxon>Eukaryota</taxon>
        <taxon>Fungi</taxon>
        <taxon>Dikarya</taxon>
        <taxon>Ascomycota</taxon>
        <taxon>Pezizomycotina</taxon>
        <taxon>Eurotiomycetes</taxon>
        <taxon>Eurotiomycetidae</taxon>
        <taxon>Eurotiales</taxon>
        <taxon>Aspergillaceae</taxon>
        <taxon>Aspergillus</taxon>
        <taxon>Aspergillus subgen. Circumdati</taxon>
    </lineage>
</organism>
<reference evidence="2" key="2">
    <citation type="submission" date="2016-02" db="EMBL/GenBank/DDBJ databases">
        <title>Genome sequencing of Aspergillus luchuensis NBRC 4314.</title>
        <authorList>
            <person name="Yamada O."/>
        </authorList>
    </citation>
    <scope>NUCLEOTIDE SEQUENCE [LARGE SCALE GENOMIC DNA]</scope>
    <source>
        <strain evidence="2">RIB 2604</strain>
    </source>
</reference>
<comment type="caution">
    <text evidence="1">The sequence shown here is derived from an EMBL/GenBank/DDBJ whole genome shotgun (WGS) entry which is preliminary data.</text>
</comment>
<accession>A0A146FM39</accession>
<proteinExistence type="predicted"/>